<organism evidence="1 2">
    <name type="scientific">Flavobacterium gilvum</name>
    <dbReference type="NCBI Taxonomy" id="1492737"/>
    <lineage>
        <taxon>Bacteria</taxon>
        <taxon>Pseudomonadati</taxon>
        <taxon>Bacteroidota</taxon>
        <taxon>Flavobacteriia</taxon>
        <taxon>Flavobacteriales</taxon>
        <taxon>Flavobacteriaceae</taxon>
        <taxon>Flavobacterium</taxon>
    </lineage>
</organism>
<dbReference type="EMBL" id="CP017479">
    <property type="protein sequence ID" value="AOW09041.1"/>
    <property type="molecule type" value="Genomic_DNA"/>
</dbReference>
<name>A0AAC9N510_9FLAO</name>
<accession>A0AAC9N510</accession>
<gene>
    <name evidence="1" type="ORF">EM308_05700</name>
</gene>
<dbReference type="InterPro" id="IPR026341">
    <property type="entry name" value="T9SS_type_B"/>
</dbReference>
<proteinExistence type="predicted"/>
<dbReference type="Proteomes" id="UP000175968">
    <property type="component" value="Chromosome"/>
</dbReference>
<dbReference type="KEGG" id="fgl:EM308_05700"/>
<evidence type="ECO:0000313" key="2">
    <source>
        <dbReference type="Proteomes" id="UP000175968"/>
    </source>
</evidence>
<dbReference type="NCBIfam" id="TIGR04131">
    <property type="entry name" value="Bac_Flav_CTERM"/>
    <property type="match status" value="1"/>
</dbReference>
<sequence length="3158" mass="320451">MKANTLIKSPSLGDILDYSWFFVLFLLTSFSMQAQALSDFTLSVTPSAETCPNNGTLTITTSNTVAGSIITYSITKPDTSLLNTTDQVVSGLSAGTYTVVATQSFGGNSSSKQQTVTIANQVPPSPVFTSSTGGSCNGDITLNVTKGTVVSYTLTNLPGTPAYSKTQAGNVFTNVPPGNYHIVGSDACNQSYGIDVLVNAGSVTFTRNYLADKLSGCGQIKWFNTFGTNTYIAYPLNLKYTITDPDGGADTVINRTVNSGNSSTLDVNDVIPFYDNKAYSVNLKITDACGTVFSFTQNINEYSRVEPSLGNTQCGGHYINLKEKFMNGPYTFAIVTKPAGSTITNNPSVDASGNFHSFGDANTANEPGYYEVDVTDACGITRRATFTIPVVSYANPAPLTYASCTPGKVTFDFYKNPGHFTSVTVTGPGGVVVPASQVSITGNGFRILVKDVDPGTYTVDYTDDCGNHTITYTANAVNEPSYTFNVSKQCGSFYTTLSAVTNNIPGYSNVTYRLEQWNAASSTWILVTDQDSNGRLTGVSGSFFKTGKFRLARYFTSPIPPANLANDIVSGQCVTPLDEFEIGANAIKIDKAFVFWCSSSLANVVLSASGATGNINYSIVKKDGVSFTVNNGTSNIFTNLQEGEYEFHATDDCSNTAVFTVDLNSLNQPKVNPLNLCDGQAGKLSVDGMANMNYSWTKGTNPTVLSTSNILNFPSFNGAVDAGIYHVHLTSNAPNNCIDKVLDFTITSNTSNPNAGTNQTINVCTSSPDVNLDNYLSAGADTYGSWSETTNSGKLAGSFWSPSKAGAGTYTFKYTVNGLCSGTSVATFTIVNTATPAAPTANVTQPTCTVATGTITVTAPPVAAGITYTVTGTNPVVAAVTNSTGVFSGLTPGTYDVTASAGTCMSPATALVVNSAILPPSAPTLGTVTQPTTCAAPNGTFQINAYDATTYTYVVNPSTGVTVSGSGEVTAPEGTYTVTITNKASGCTSPASASVTVDAAPTAPTAPTLGAVTQPTTCAVPNGTFQITGYDAATYTYAFTPSVVSVSATGLVTASAGSYTLKITDKVSGCESASSAAAVVNAAPSAPSAPVLGAVTQPTTCAVPNGTFQITGYDAATYTYAFTPSVVSVSATGLVTASAGSYTLKITDKVSGCESASSAAAVVNAAPSAPSAPVLGAVTQPTTCAVPNGTFQITGYDAATYTYAFTPSVVSVSATGLVTASAGSYTLKITDKVSGCESASSAAAVVNAAPSAPSAPVLGAVTQPTTCAVPNGTFQITGYDAATYTYAFTPSVVSVSATGLVTASAGSYTLKITNKVSGCESASSAAAVVNAAPSAPSAPVLGAVTQPTTCAVPNGTFQITGYDAATYTYAFTPSVVSVSATGLVTASAGSYTLKITDKVSGCESASSAAAVVNAAPSAPSAPVLGAVTQPTTCAVPNGTFQITGYDAATYTYAFTPSVVSVSATGLVTASAGSYTLKITNKVSGCESASSAAAVVNAAPSAPSAPVLGAVTQPTTCAVPNGTFQITGYDAATYTYAFTPSVVSVSATGLVTASAGSYTLKITNKVSGCESASSAAAVVNAAPSAPSAPVLGAVTQPTTCAVPNGTFQINAYDTTTYTYVVNPSTGVTVSGSGEVTAPEGTYTVTITNKASGCTSPASASVTVDAAPTAPAAPTFGAVTQPTTCAVSNGTFQITGYDAATYTYAFTPSVVSVSATGLVTASAGSYTLKITNKVSGCESASSAAAVVNAAPSAPSAPVLGAVTQPTTCAVPNGTFQINAYDTTTYTYVVNPSTGVTVSGSGEVTAPEGTYTVTITNKASGCTSPASASVTVDAAPTAPAAPTFGAVTQPTTCAVSNGTFQITGYDAATYTYAFTPSVVSVSATGLVTASAGSYTLKITNKVSGCESASSAAAVVNAAPSAPSAPVLGAVIQPTTCAVPNGTFQINAYDATAYTYAFTPSVVSVSATGLVTASAGSYTLKITNKVSGCESDSSAAAVVNAAPTAPAAPTLGTVTQPSCASPNGKFQINAYDAATYTYVVSPSAGVMVSGSGLVSAPTGSYTVTITNIASGCVSSASNIVVIESVICAVDDDYSATPINGKDGGTTPNILVNDTLNGAPVVLSDVNLTGVTVPTGLTVNTDGTITVDPNTPAGSYEVVYSICEKLNPTNCDTATVKIAVDQAVIDAVDDDYSATPINGKDGGTTPNILVNDTLNGVPVVLSDVNLTGVTVPTGLTVNPDGTITVDPNTPAGTYEVVYSICEKLNPTNCDTATVKIAVDQAVIDAVDDDYSATPINGKDGGTTPNVLVNDTLNGVPVVPSDVNLTGVTVPTGLTLNPDGTITVDPNTPAGTYEVVYSICEKLNPTNCDTATVKIAVGQAVIDAVDDDYSATPISGKDGGTTPNILVNDTLNGVPVVPSDLNLTGVTVPTGLTLNPDGTITVDPNTPAGSYEVVYSICEKLNPTNCDTATVKIAVGQAVIDAVDDDYSATPINGKDGGTTPNVLVNDTLNGVPVVPSDVNLTGVTVPTGLTLNTDGTITVDPNTPAGTYEVVYSICEKLNPTNCDTATVKIAVGQAVIDAVDDDYSATPINGKDGGTTPNVLVNDTLNGVPVVPSDVNLTGVTVPAGLTLNTDGTITVAPNTPAGSYEVTYSICEKLNPTNCDTATVKIAVGQAVIDAVDDDYSATLINGKEGGTTPNVLVNDTLNGVPVVLSDVNLTGVTVPTGLTVNTDGTITVAPNTPAGTYEVVYSICEKLNPTNCDTATVKIAVGQAVIDAVDDDYSATPINGKSGGTTPNVLVNDTLNGVPVVPSDVNLTGVTVPTGLTLNPDGTITVAPNTPAGSYEVVYSICEKLNPTNCDTATVKIAVGYAVIDAVDDDYRAVPISGKEGGTKSKVLVNDTLNGVPVVLSDVNLTGVTVPAGLTLNPDGTITVAPNTPAGTYEVVYTICEKLNPTNCDTAIATVIVAPAVINAVDDDYSATPISREDGGTTPNILANDTLNGVPVELSDVNLTGVTVPEGLTLNPDGTITVAPNTPSGTYEVVYSICEKLNPTNCNSATVTVVVNDVEVFNALTPNDDGNNDVFTITGLENYPDNTLEVFNRWGVKVYSTEGYGQNGNFFRGFAEGKNVVKQSEGLPSGTYFYVLRYVNNSGVARTRSGYLFLNR</sequence>
<keyword evidence="2" id="KW-1185">Reference proteome</keyword>
<dbReference type="RefSeq" id="WP_070261795.1">
    <property type="nucleotide sequence ID" value="NZ_CP017479.1"/>
</dbReference>
<evidence type="ECO:0000313" key="1">
    <source>
        <dbReference type="EMBL" id="AOW09041.1"/>
    </source>
</evidence>
<dbReference type="Pfam" id="PF13585">
    <property type="entry name" value="CHU_C"/>
    <property type="match status" value="1"/>
</dbReference>
<protein>
    <submittedName>
        <fullName evidence="1">Uncharacterized protein</fullName>
    </submittedName>
</protein>
<reference evidence="1 2" key="1">
    <citation type="submission" date="2016-10" db="EMBL/GenBank/DDBJ databases">
        <title>Flavobacterium gilvum sp. nov., isolated from stream water.</title>
        <authorList>
            <person name="Shin S.-K."/>
            <person name="Cho Y.-J."/>
            <person name="Yi H."/>
        </authorList>
    </citation>
    <scope>NUCLEOTIDE SEQUENCE [LARGE SCALE GENOMIC DNA]</scope>
    <source>
        <strain evidence="1 2">EM1308</strain>
    </source>
</reference>